<dbReference type="AlphaFoldDB" id="A0A4V2Z3L6"/>
<proteinExistence type="predicted"/>
<keyword evidence="3" id="KW-0548">Nucleotidyltransferase</keyword>
<dbReference type="CDD" id="cd01483">
    <property type="entry name" value="E1_enzyme_family"/>
    <property type="match status" value="1"/>
</dbReference>
<dbReference type="InterPro" id="IPR046741">
    <property type="entry name" value="DUF6791"/>
</dbReference>
<dbReference type="Gene3D" id="3.40.50.720">
    <property type="entry name" value="NAD(P)-binding Rossmann-like Domain"/>
    <property type="match status" value="1"/>
</dbReference>
<dbReference type="InterPro" id="IPR035985">
    <property type="entry name" value="Ubiquitin-activating_enz"/>
</dbReference>
<dbReference type="NCBIfam" id="NF004804">
    <property type="entry name" value="PRK06153.1-3"/>
    <property type="match status" value="1"/>
</dbReference>
<dbReference type="GO" id="GO:0008641">
    <property type="term" value="F:ubiquitin-like modifier activating enzyme activity"/>
    <property type="evidence" value="ECO:0007669"/>
    <property type="project" value="InterPro"/>
</dbReference>
<dbReference type="Pfam" id="PF20590">
    <property type="entry name" value="DUF6791"/>
    <property type="match status" value="1"/>
</dbReference>
<evidence type="ECO:0000259" key="2">
    <source>
        <dbReference type="Pfam" id="PF20590"/>
    </source>
</evidence>
<sequence length="390" mass="43849">MLQRLINHSPDLKRLRDEGYELERRGGYLCIHQVPYVNSEGRILRGTLIGDITFAGEQASPPSSHTVYFMGEVPCHKNGQRMDEIINYSPNQDLGNDLMGNHYFSSKPQSGKYDDHYQKFTRYATLLSAPAKSIDPSASALTFKTFADEDDEVFQYFDSSSSRANIARLSEIFENQRIAIIGLGGSGSYILDFVAKTRVAEIHLFDADVFSQHNAFRSPGAPSIDVLRLAPFKVEYFREIYSNMHKGIVAHKEFITEQNVQMLAKFNYVFICVDKNSVRSMITRSLANLSVAFIDVGLGIHIQDGRLVGIIRTTASDGIKIDHLVKRINSEDVEDNDYATNIQIADMNAMNACKAVEKWKKMCGFYLDEVGDFHSTYTISAGLLVNGDFK</sequence>
<dbReference type="InterPro" id="IPR000594">
    <property type="entry name" value="ThiF_NAD_FAD-bd"/>
</dbReference>
<feature type="domain" description="THIF-type NAD/FAD binding fold" evidence="1">
    <location>
        <begin position="174"/>
        <end position="298"/>
    </location>
</feature>
<keyword evidence="4" id="KW-1185">Reference proteome</keyword>
<dbReference type="NCBIfam" id="NF004805">
    <property type="entry name" value="PRK06153.1-4"/>
    <property type="match status" value="1"/>
</dbReference>
<comment type="caution">
    <text evidence="3">The sequence shown here is derived from an EMBL/GenBank/DDBJ whole genome shotgun (WGS) entry which is preliminary data.</text>
</comment>
<dbReference type="GO" id="GO:0016779">
    <property type="term" value="F:nucleotidyltransferase activity"/>
    <property type="evidence" value="ECO:0007669"/>
    <property type="project" value="UniProtKB-KW"/>
</dbReference>
<evidence type="ECO:0000313" key="3">
    <source>
        <dbReference type="EMBL" id="TDE13198.1"/>
    </source>
</evidence>
<feature type="domain" description="DUF6791" evidence="2">
    <location>
        <begin position="10"/>
        <end position="159"/>
    </location>
</feature>
<dbReference type="Pfam" id="PF00899">
    <property type="entry name" value="ThiF"/>
    <property type="match status" value="1"/>
</dbReference>
<dbReference type="RefSeq" id="WP_131959919.1">
    <property type="nucleotide sequence ID" value="NZ_SMFL01000007.1"/>
</dbReference>
<evidence type="ECO:0000259" key="1">
    <source>
        <dbReference type="Pfam" id="PF00899"/>
    </source>
</evidence>
<dbReference type="OrthoDB" id="8773615at2"/>
<reference evidence="3 4" key="1">
    <citation type="submission" date="2019-03" db="EMBL/GenBank/DDBJ databases">
        <title>Dyadobacter AR-3-6 sp. nov., isolated from arctic soil.</title>
        <authorList>
            <person name="Chaudhary D.K."/>
        </authorList>
    </citation>
    <scope>NUCLEOTIDE SEQUENCE [LARGE SCALE GENOMIC DNA]</scope>
    <source>
        <strain evidence="3 4">AR-3-6</strain>
    </source>
</reference>
<protein>
    <submittedName>
        <fullName evidence="3">ThiF family adenylyltransferase</fullName>
    </submittedName>
</protein>
<organism evidence="3 4">
    <name type="scientific">Dyadobacter psychrotolerans</name>
    <dbReference type="NCBI Taxonomy" id="2541721"/>
    <lineage>
        <taxon>Bacteria</taxon>
        <taxon>Pseudomonadati</taxon>
        <taxon>Bacteroidota</taxon>
        <taxon>Cytophagia</taxon>
        <taxon>Cytophagales</taxon>
        <taxon>Spirosomataceae</taxon>
        <taxon>Dyadobacter</taxon>
    </lineage>
</organism>
<name>A0A4V2Z3L6_9BACT</name>
<gene>
    <name evidence="3" type="ORF">E0F88_19280</name>
</gene>
<dbReference type="Proteomes" id="UP000294850">
    <property type="component" value="Unassembled WGS sequence"/>
</dbReference>
<keyword evidence="3" id="KW-0808">Transferase</keyword>
<dbReference type="SUPFAM" id="SSF69572">
    <property type="entry name" value="Activating enzymes of the ubiquitin-like proteins"/>
    <property type="match status" value="1"/>
</dbReference>
<dbReference type="EMBL" id="SMFL01000007">
    <property type="protein sequence ID" value="TDE13198.1"/>
    <property type="molecule type" value="Genomic_DNA"/>
</dbReference>
<accession>A0A4V2Z3L6</accession>
<evidence type="ECO:0000313" key="4">
    <source>
        <dbReference type="Proteomes" id="UP000294850"/>
    </source>
</evidence>